<feature type="region of interest" description="Disordered" evidence="7">
    <location>
        <begin position="1"/>
        <end position="28"/>
    </location>
</feature>
<dbReference type="PANTHER" id="PTHR48073">
    <property type="entry name" value="O-SUCCINYLBENZOATE SYNTHASE-RELATED"/>
    <property type="match status" value="1"/>
</dbReference>
<dbReference type="eggNOG" id="ENOG502QU7C">
    <property type="taxonomic scope" value="Eukaryota"/>
</dbReference>
<feature type="binding site" evidence="6">
    <location>
        <position position="432"/>
    </location>
    <ligand>
        <name>Mg(2+)</name>
        <dbReference type="ChEBI" id="CHEBI:18420"/>
    </ligand>
</feature>
<feature type="domain" description="Mandelate racemase/muconate lactonizing enzyme C-terminal" evidence="8">
    <location>
        <begin position="327"/>
        <end position="421"/>
    </location>
</feature>
<feature type="compositionally biased region" description="Low complexity" evidence="7">
    <location>
        <begin position="117"/>
        <end position="133"/>
    </location>
</feature>
<comment type="similarity">
    <text evidence="1">Belongs to the mandelate racemase/muconate lactonizing enzyme family.</text>
</comment>
<evidence type="ECO:0000256" key="7">
    <source>
        <dbReference type="SAM" id="MobiDB-lite"/>
    </source>
</evidence>
<dbReference type="SFLD" id="SFLDG00180">
    <property type="entry name" value="muconate_cycloisomerase"/>
    <property type="match status" value="1"/>
</dbReference>
<feature type="active site" description="Proton acceptor; specific for (S)-substrate epimerization" evidence="5">
    <location>
        <position position="456"/>
    </location>
</feature>
<feature type="compositionally biased region" description="Basic residues" evidence="7">
    <location>
        <begin position="7"/>
        <end position="18"/>
    </location>
</feature>
<evidence type="ECO:0000256" key="1">
    <source>
        <dbReference type="ARBA" id="ARBA00008031"/>
    </source>
</evidence>
<dbReference type="InterPro" id="IPR013341">
    <property type="entry name" value="Mandelate_racemase_N_dom"/>
</dbReference>
<name>A0A1D6MLT0_MAIZE</name>
<dbReference type="IntAct" id="A0A1D6MLT0">
    <property type="interactions" value="7"/>
</dbReference>
<dbReference type="Pfam" id="PF13378">
    <property type="entry name" value="MR_MLE_C"/>
    <property type="match status" value="1"/>
</dbReference>
<dbReference type="GO" id="GO:0016855">
    <property type="term" value="F:racemase and epimerase activity, acting on amino acids and derivatives"/>
    <property type="evidence" value="ECO:0007669"/>
    <property type="project" value="InterPro"/>
</dbReference>
<dbReference type="SFLD" id="SFLDS00001">
    <property type="entry name" value="Enolase"/>
    <property type="match status" value="1"/>
</dbReference>
<reference evidence="9" key="1">
    <citation type="submission" date="2015-12" db="EMBL/GenBank/DDBJ databases">
        <title>Update maize B73 reference genome by single molecule sequencing technologies.</title>
        <authorList>
            <consortium name="Maize Genome Sequencing Project"/>
            <person name="Ware D."/>
        </authorList>
    </citation>
    <scope>NUCLEOTIDE SEQUENCE [LARGE SCALE GENOMIC DNA]</scope>
    <source>
        <tissue evidence="9">Seedling</tissue>
    </source>
</reference>
<dbReference type="InterPro" id="IPR013342">
    <property type="entry name" value="Mandelate_racemase_C"/>
</dbReference>
<dbReference type="STRING" id="4577.A0A1D6MLT0"/>
<gene>
    <name evidence="9" type="ORF">ZEAMMB73_Zm00001d039918</name>
</gene>
<keyword evidence="3 6" id="KW-0460">Magnesium</keyword>
<dbReference type="Pfam" id="PF02746">
    <property type="entry name" value="MR_MLE_N"/>
    <property type="match status" value="1"/>
</dbReference>
<dbReference type="CDD" id="cd03319">
    <property type="entry name" value="L-Ala-DL-Glu_epimerase"/>
    <property type="match status" value="1"/>
</dbReference>
<feature type="region of interest" description="Disordered" evidence="7">
    <location>
        <begin position="117"/>
        <end position="172"/>
    </location>
</feature>
<dbReference type="SMR" id="A0A1D6MLT0"/>
<dbReference type="AlphaFoldDB" id="A0A1D6MLT0"/>
<evidence type="ECO:0000256" key="5">
    <source>
        <dbReference type="PIRSR" id="PIRSR634603-1"/>
    </source>
</evidence>
<dbReference type="SUPFAM" id="SSF54826">
    <property type="entry name" value="Enolase N-terminal domain-like"/>
    <property type="match status" value="1"/>
</dbReference>
<comment type="cofactor">
    <cofactor evidence="6">
        <name>Mg(2+)</name>
        <dbReference type="ChEBI" id="CHEBI:18420"/>
    </cofactor>
    <text evidence="6">Binds 1 Mg(2+) ion per subunit.</text>
</comment>
<accession>A0A1D6MLT0</accession>
<dbReference type="Gene3D" id="3.30.390.10">
    <property type="entry name" value="Enolase-like, N-terminal domain"/>
    <property type="match status" value="1"/>
</dbReference>
<evidence type="ECO:0000256" key="3">
    <source>
        <dbReference type="ARBA" id="ARBA00022842"/>
    </source>
</evidence>
<dbReference type="InterPro" id="IPR036849">
    <property type="entry name" value="Enolase-like_C_sf"/>
</dbReference>
<feature type="binding site" evidence="6">
    <location>
        <position position="375"/>
    </location>
    <ligand>
        <name>Mg(2+)</name>
        <dbReference type="ChEBI" id="CHEBI:18420"/>
    </ligand>
</feature>
<evidence type="ECO:0000256" key="2">
    <source>
        <dbReference type="ARBA" id="ARBA00022723"/>
    </source>
</evidence>
<dbReference type="Gene3D" id="3.20.20.120">
    <property type="entry name" value="Enolase-like C-terminal domain"/>
    <property type="match status" value="1"/>
</dbReference>
<feature type="binding site" evidence="6">
    <location>
        <position position="403"/>
    </location>
    <ligand>
        <name>Mg(2+)</name>
        <dbReference type="ChEBI" id="CHEBI:18420"/>
    </ligand>
</feature>
<keyword evidence="2 6" id="KW-0479">Metal-binding</keyword>
<dbReference type="InterPro" id="IPR029017">
    <property type="entry name" value="Enolase-like_N"/>
</dbReference>
<dbReference type="SFLD" id="SFLDF00009">
    <property type="entry name" value="o-succinylbenzoate_synthase"/>
    <property type="match status" value="1"/>
</dbReference>
<dbReference type="PaxDb" id="4577-GRMZM2G169152_P02"/>
<keyword evidence="4" id="KW-0413">Isomerase</keyword>
<feature type="active site" description="Proton acceptor; specific for (R)-substrate epimerization" evidence="5">
    <location>
        <position position="348"/>
    </location>
</feature>
<evidence type="ECO:0000256" key="4">
    <source>
        <dbReference type="ARBA" id="ARBA00023235"/>
    </source>
</evidence>
<dbReference type="InterPro" id="IPR034603">
    <property type="entry name" value="Dipeptide_epimerase"/>
</dbReference>
<dbReference type="EMBL" id="CM007649">
    <property type="protein sequence ID" value="ONM30170.1"/>
    <property type="molecule type" value="Genomic_DNA"/>
</dbReference>
<evidence type="ECO:0000259" key="8">
    <source>
        <dbReference type="SMART" id="SM00922"/>
    </source>
</evidence>
<dbReference type="InParanoid" id="A0A1D6MLT0"/>
<proteinExistence type="inferred from homology"/>
<dbReference type="SUPFAM" id="SSF51604">
    <property type="entry name" value="Enolase C-terminal domain-like"/>
    <property type="match status" value="1"/>
</dbReference>
<dbReference type="SMART" id="SM00922">
    <property type="entry name" value="MR_MLE"/>
    <property type="match status" value="1"/>
</dbReference>
<sequence length="563" mass="59467">MSISTLRRCRPPRRHRPHYSTSEQVGTKRAALKRRAMRANSSVPTWRFANAAVARGPRAPVAASSVSLDPLTTRVSRYVAISTMYYYMHCQVTTRAARSPLGSPVQWAMVPMDPSISSSSSPLRLPGTPTSPGASPRPTLVAAGRQPAAAPSTTRLRAISPSQSPPTPASPVEPFGFDALKGTFSVDVAAADARSLDVPLAAPFTIASSRLVAVSNVAVRVELRTGAVGWGEAPVLPSVTAEDQPAALDAAGRACAALVGAPAAPLGAVLQDLASVLPGHAFASARAGVEMALIDAVANSIGIPLWRLFGGASDSLTTDITIPIVTPNEAAQLAAKYHGQGFQTLKLKVGKNLNSDIEVLKAIRLVHPDCSFILDANEGYTAKQAIEVLDRLNEMGVTPVLFEQPVHRDDWDGLRDVTSVAMEKYKVAVAADESCRSLLDAQKIIDGNLAHVINIKLAKLGVLGALEIIDAARKANIALMIGGMVETRIAMGFAGHLAAGLGCFSFIDLDTPLLLSEDPVYGGYEEYLLMAYTILSAAFGPLYKFTNARGHGGFLHLDNEASK</sequence>
<dbReference type="InterPro" id="IPR029065">
    <property type="entry name" value="Enolase_C-like"/>
</dbReference>
<evidence type="ECO:0000256" key="6">
    <source>
        <dbReference type="PIRSR" id="PIRSR634603-3"/>
    </source>
</evidence>
<protein>
    <submittedName>
        <fullName evidence="9">Cytochrome P450 family 77 protein</fullName>
    </submittedName>
</protein>
<dbReference type="GO" id="GO:0046872">
    <property type="term" value="F:metal ion binding"/>
    <property type="evidence" value="ECO:0007669"/>
    <property type="project" value="UniProtKB-KW"/>
</dbReference>
<dbReference type="PANTHER" id="PTHR48073:SF2">
    <property type="entry name" value="O-SUCCINYLBENZOATE SYNTHASE"/>
    <property type="match status" value="1"/>
</dbReference>
<evidence type="ECO:0000313" key="9">
    <source>
        <dbReference type="EMBL" id="ONM30170.1"/>
    </source>
</evidence>
<dbReference type="ExpressionAtlas" id="A0A1D6MLT0">
    <property type="expression patterns" value="baseline and differential"/>
</dbReference>
<organism evidence="9">
    <name type="scientific">Zea mays</name>
    <name type="common">Maize</name>
    <dbReference type="NCBI Taxonomy" id="4577"/>
    <lineage>
        <taxon>Eukaryota</taxon>
        <taxon>Viridiplantae</taxon>
        <taxon>Streptophyta</taxon>
        <taxon>Embryophyta</taxon>
        <taxon>Tracheophyta</taxon>
        <taxon>Spermatophyta</taxon>
        <taxon>Magnoliopsida</taxon>
        <taxon>Liliopsida</taxon>
        <taxon>Poales</taxon>
        <taxon>Poaceae</taxon>
        <taxon>PACMAD clade</taxon>
        <taxon>Panicoideae</taxon>
        <taxon>Andropogonodae</taxon>
        <taxon>Andropogoneae</taxon>
        <taxon>Tripsacinae</taxon>
        <taxon>Zea</taxon>
    </lineage>
</organism>